<keyword evidence="9 13" id="KW-0234">DNA repair</keyword>
<dbReference type="HAMAP" id="MF_00204">
    <property type="entry name" value="UvrB"/>
    <property type="match status" value="1"/>
</dbReference>
<evidence type="ECO:0000313" key="21">
    <source>
        <dbReference type="Proteomes" id="UP000298179"/>
    </source>
</evidence>
<keyword evidence="4 13" id="KW-0547">Nucleotide-binding</keyword>
<evidence type="ECO:0000256" key="1">
    <source>
        <dbReference type="ARBA" id="ARBA00004496"/>
    </source>
</evidence>
<comment type="caution">
    <text evidence="20">The sequence shown here is derived from an EMBL/GenBank/DDBJ whole genome shotgun (WGS) entry which is preliminary data.</text>
</comment>
<evidence type="ECO:0000256" key="11">
    <source>
        <dbReference type="ARBA" id="ARBA00026033"/>
    </source>
</evidence>
<comment type="function">
    <text evidence="13">The UvrABC repair system catalyzes the recognition and processing of DNA lesions. A damage recognition complex composed of 2 UvrA and 2 UvrB subunits scans DNA for abnormalities. Upon binding of the UvrA(2)B(2) complex to a putative damaged site, the DNA wraps around one UvrB monomer. DNA wrap is dependent on ATP binding by UvrB and probably causes local melting of the DNA helix, facilitating insertion of UvrB beta-hairpin between the DNA strands. Then UvrB probes one DNA strand for the presence of a lesion. If a lesion is found the UvrA subunits dissociate and the UvrB-DNA preincision complex is formed. This complex is subsequently bound by UvrC and the second UvrB is released. If no lesion is found, the DNA wraps around the other UvrB subunit that will check the other stand for damage.</text>
</comment>
<protein>
    <recommendedName>
        <fullName evidence="12 13">UvrABC system protein B</fullName>
        <shortName evidence="13">Protein UvrB</shortName>
    </recommendedName>
    <alternativeName>
        <fullName evidence="13">Excinuclease ABC subunit B</fullName>
    </alternativeName>
</protein>
<evidence type="ECO:0000256" key="6">
    <source>
        <dbReference type="ARBA" id="ARBA00022769"/>
    </source>
</evidence>
<feature type="binding site" evidence="13">
    <location>
        <begin position="258"/>
        <end position="265"/>
    </location>
    <ligand>
        <name>ATP</name>
        <dbReference type="ChEBI" id="CHEBI:30616"/>
    </ligand>
</feature>
<dbReference type="PROSITE" id="PS50151">
    <property type="entry name" value="UVR"/>
    <property type="match status" value="1"/>
</dbReference>
<feature type="compositionally biased region" description="Basic and acidic residues" evidence="16">
    <location>
        <begin position="1050"/>
        <end position="1068"/>
    </location>
</feature>
<keyword evidence="8 13" id="KW-0267">Excision nuclease</keyword>
<evidence type="ECO:0000256" key="12">
    <source>
        <dbReference type="ARBA" id="ARBA00029504"/>
    </source>
</evidence>
<dbReference type="NCBIfam" id="TIGR00631">
    <property type="entry name" value="uvrb"/>
    <property type="match status" value="1"/>
</dbReference>
<feature type="compositionally biased region" description="Basic residues" evidence="16">
    <location>
        <begin position="1"/>
        <end position="10"/>
    </location>
</feature>
<dbReference type="InterPro" id="IPR014001">
    <property type="entry name" value="Helicase_ATP-bd"/>
</dbReference>
<feature type="short sequence motif" description="Beta-hairpin" evidence="13">
    <location>
        <begin position="311"/>
        <end position="334"/>
    </location>
</feature>
<feature type="coiled-coil region" evidence="15">
    <location>
        <begin position="476"/>
        <end position="503"/>
    </location>
</feature>
<dbReference type="GO" id="GO:0006289">
    <property type="term" value="P:nucleotide-excision repair"/>
    <property type="evidence" value="ECO:0007669"/>
    <property type="project" value="UniProtKB-UniRule"/>
</dbReference>
<keyword evidence="10 13" id="KW-0742">SOS response</keyword>
<feature type="compositionally biased region" description="Basic residues" evidence="16">
    <location>
        <begin position="1213"/>
        <end position="1226"/>
    </location>
</feature>
<comment type="subunit">
    <text evidence="11 13 14">Forms a heterotetramer with UvrA during the search for lesions. Interacts with UvrC in an incision complex.</text>
</comment>
<dbReference type="SUPFAM" id="SSF52540">
    <property type="entry name" value="P-loop containing nucleoside triphosphate hydrolases"/>
    <property type="match status" value="2"/>
</dbReference>
<feature type="domain" description="Helicase C-terminal" evidence="19">
    <location>
        <begin position="650"/>
        <end position="816"/>
    </location>
</feature>
<evidence type="ECO:0000259" key="18">
    <source>
        <dbReference type="PROSITE" id="PS51192"/>
    </source>
</evidence>
<dbReference type="Gene3D" id="6.10.140.240">
    <property type="match status" value="1"/>
</dbReference>
<dbReference type="Pfam" id="PF17757">
    <property type="entry name" value="UvrB_inter"/>
    <property type="match status" value="1"/>
</dbReference>
<evidence type="ECO:0000256" key="8">
    <source>
        <dbReference type="ARBA" id="ARBA00022881"/>
    </source>
</evidence>
<dbReference type="GO" id="GO:0009381">
    <property type="term" value="F:excinuclease ABC activity"/>
    <property type="evidence" value="ECO:0007669"/>
    <property type="project" value="UniProtKB-UniRule"/>
</dbReference>
<dbReference type="InterPro" id="IPR006935">
    <property type="entry name" value="Helicase/UvrB_N"/>
</dbReference>
<feature type="compositionally biased region" description="Basic residues" evidence="16">
    <location>
        <begin position="981"/>
        <end position="990"/>
    </location>
</feature>
<keyword evidence="5 13" id="KW-0227">DNA damage</keyword>
<dbReference type="Pfam" id="PF12344">
    <property type="entry name" value="UvrB"/>
    <property type="match status" value="1"/>
</dbReference>
<keyword evidence="15" id="KW-0175">Coiled coil</keyword>
<dbReference type="GO" id="GO:0005737">
    <property type="term" value="C:cytoplasm"/>
    <property type="evidence" value="ECO:0007669"/>
    <property type="project" value="UniProtKB-SubCell"/>
</dbReference>
<dbReference type="InterPro" id="IPR041471">
    <property type="entry name" value="UvrB_inter"/>
</dbReference>
<accession>A0A4Y8RST8</accession>
<sequence length="1226" mass="132931">MASRPRKAPRHPSSSDDAVFDPSAPARRGPLTDFSDASERAAGGFAEAPQAGFDTGEGLSGPISGWADEIARSTETKAERSADAGDAPETAAGKTPTSADDADADPSEARRGRPAVGRSARPSGAKARSADSVNANKKPMKSARGTSMGGTTDPKQRAAAGLNPVAGMDVSLEDAKSLPEGGVTATVEALTKLISEGNPLIKNGEVWLPHRPARPEKSEGGVKFRIASDYTPMGDQPTAIADLVSGIADHDKTQVLLGVTGSGKTFTVANVIERTQRPALILAPNKTLAAQLYGEFKSFFPDNAVEYFVSYYDYYQPEAYVPRSDTYIEKESSINEQIDRMRHAATRALLERDDVIIVASVSCIYGIGSVETYTAMTFQMAIGDRLDQRQLLADLVAQQYKRRDMDFQRGSFRVRGDTIEIFPAHLEDRAWRISLFGDEIEAIQEFDPLTGQKTDDLKSVKIYANSHYVTPRPTLNQAVKSIREELKHRLAELEKAGRLLEAQRLEQRTRFDIEMIEATGSCAGIENYSRYLTGRAPGHPPPTLFEYLPDNALVFIDESHVTVPQIGAMYRGDFRRKATLAEYGFRLPSCMDNRPLRFEEWDAMRPQTVAVSATPSSWELEESGGVFAEQVIRPTGLTDPPVEVRPARSQVDDLLGEIRETVDKGYRVLCTVLTKRMAEDLTEYLHEQGIRVRYMHSDIDTLERIEIIRDLRLGAFDVLVGINLLREGLDIPECGLVAILDADKEGFLRSETSLVQTIGRAARNVDGKVILYADQVTGSMERAMAETTRRREKQEAWNAEHGITPASVKAKIADILDSYYEKDHVRVDVGPTAKEGELVGNNLRAHIEHLEKQMRESAADLDFERAARLRDEIKKLNAKELEFGGDVSLDGGADAGAPTSPLRESAGRGETGGSRQGGGSSRQPSHTRGGGRDGSSSRTGSGKVSPPPAPSARPPHQRDIGDPLADAVAMEESVMGPSTGRTKHGRKAKRDRAPQGDERFGPRGEVLKAPGSGTVSAPASLFRKPSLDDMGPGTDTAVPAGRAAPTRHSGAPDDRHSRALSREARDAGRGASPSPDVGRVDAERRGGGSYFRKNTLDEMTVGRTEKPTGKTPPKKPTPSNAGAPVSPRPSRLAPLAPQDEGKPAEHTTTQSPHPEGKPAGRPTSQSPHPEVPGMGLEGRGAAPDSPARPHGELVEPRRERIGRGSYEDPGDQKRKRRPSKTGRPGR</sequence>
<evidence type="ECO:0000256" key="15">
    <source>
        <dbReference type="SAM" id="Coils"/>
    </source>
</evidence>
<feature type="compositionally biased region" description="Basic and acidic residues" evidence="16">
    <location>
        <begin position="69"/>
        <end position="83"/>
    </location>
</feature>
<dbReference type="CDD" id="cd18790">
    <property type="entry name" value="SF2_C_UvrB"/>
    <property type="match status" value="1"/>
</dbReference>
<evidence type="ECO:0000256" key="13">
    <source>
        <dbReference type="HAMAP-Rule" id="MF_00204"/>
    </source>
</evidence>
<evidence type="ECO:0000256" key="2">
    <source>
        <dbReference type="ARBA" id="ARBA00008533"/>
    </source>
</evidence>
<feature type="compositionally biased region" description="Gly residues" evidence="16">
    <location>
        <begin position="909"/>
        <end position="920"/>
    </location>
</feature>
<evidence type="ECO:0000256" key="14">
    <source>
        <dbReference type="RuleBase" id="RU003587"/>
    </source>
</evidence>
<dbReference type="InterPro" id="IPR001943">
    <property type="entry name" value="UVR_dom"/>
</dbReference>
<keyword evidence="7 13" id="KW-0067">ATP-binding</keyword>
<dbReference type="PROSITE" id="PS51194">
    <property type="entry name" value="HELICASE_CTER"/>
    <property type="match status" value="1"/>
</dbReference>
<evidence type="ECO:0000256" key="5">
    <source>
        <dbReference type="ARBA" id="ARBA00022763"/>
    </source>
</evidence>
<dbReference type="CDD" id="cd17916">
    <property type="entry name" value="DEXHc_UvrB"/>
    <property type="match status" value="1"/>
</dbReference>
<dbReference type="Pfam" id="PF04851">
    <property type="entry name" value="ResIII"/>
    <property type="match status" value="1"/>
</dbReference>
<dbReference type="InterPro" id="IPR001650">
    <property type="entry name" value="Helicase_C-like"/>
</dbReference>
<evidence type="ECO:0000256" key="4">
    <source>
        <dbReference type="ARBA" id="ARBA00022741"/>
    </source>
</evidence>
<feature type="region of interest" description="Disordered" evidence="16">
    <location>
        <begin position="884"/>
        <end position="1226"/>
    </location>
</feature>
<evidence type="ECO:0000256" key="7">
    <source>
        <dbReference type="ARBA" id="ARBA00022840"/>
    </source>
</evidence>
<keyword evidence="6 13" id="KW-0228">DNA excision</keyword>
<dbReference type="PANTHER" id="PTHR24029:SF0">
    <property type="entry name" value="UVRABC SYSTEM PROTEIN B"/>
    <property type="match status" value="1"/>
</dbReference>
<dbReference type="InterPro" id="IPR027417">
    <property type="entry name" value="P-loop_NTPase"/>
</dbReference>
<feature type="region of interest" description="Disordered" evidence="16">
    <location>
        <begin position="1"/>
        <end position="158"/>
    </location>
</feature>
<dbReference type="Pfam" id="PF00271">
    <property type="entry name" value="Helicase_C"/>
    <property type="match status" value="1"/>
</dbReference>
<dbReference type="SMART" id="SM00487">
    <property type="entry name" value="DEXDc"/>
    <property type="match status" value="1"/>
</dbReference>
<dbReference type="GO" id="GO:0009380">
    <property type="term" value="C:excinuclease repair complex"/>
    <property type="evidence" value="ECO:0007669"/>
    <property type="project" value="InterPro"/>
</dbReference>
<comment type="domain">
    <text evidence="13">The beta-hairpin motif is involved in DNA binding.</text>
</comment>
<dbReference type="PANTHER" id="PTHR24029">
    <property type="entry name" value="UVRABC SYSTEM PROTEIN B"/>
    <property type="match status" value="1"/>
</dbReference>
<dbReference type="InterPro" id="IPR036876">
    <property type="entry name" value="UVR_dom_sf"/>
</dbReference>
<feature type="compositionally biased region" description="Basic and acidic residues" evidence="16">
    <location>
        <begin position="1187"/>
        <end position="1212"/>
    </location>
</feature>
<evidence type="ECO:0000256" key="3">
    <source>
        <dbReference type="ARBA" id="ARBA00022490"/>
    </source>
</evidence>
<dbReference type="SUPFAM" id="SSF46600">
    <property type="entry name" value="C-terminal UvrC-binding domain of UvrB"/>
    <property type="match status" value="1"/>
</dbReference>
<dbReference type="GO" id="GO:0005524">
    <property type="term" value="F:ATP binding"/>
    <property type="evidence" value="ECO:0007669"/>
    <property type="project" value="UniProtKB-UniRule"/>
</dbReference>
<dbReference type="Gene3D" id="3.40.50.300">
    <property type="entry name" value="P-loop containing nucleotide triphosphate hydrolases"/>
    <property type="match status" value="3"/>
</dbReference>
<dbReference type="NCBIfam" id="NF003673">
    <property type="entry name" value="PRK05298.1"/>
    <property type="match status" value="1"/>
</dbReference>
<dbReference type="InterPro" id="IPR004807">
    <property type="entry name" value="UvrB"/>
</dbReference>
<dbReference type="GO" id="GO:0016887">
    <property type="term" value="F:ATP hydrolysis activity"/>
    <property type="evidence" value="ECO:0007669"/>
    <property type="project" value="InterPro"/>
</dbReference>
<evidence type="ECO:0000256" key="10">
    <source>
        <dbReference type="ARBA" id="ARBA00023236"/>
    </source>
</evidence>
<dbReference type="SMART" id="SM00490">
    <property type="entry name" value="HELICc"/>
    <property type="match status" value="1"/>
</dbReference>
<feature type="domain" description="UVR" evidence="17">
    <location>
        <begin position="844"/>
        <end position="879"/>
    </location>
</feature>
<dbReference type="PROSITE" id="PS51192">
    <property type="entry name" value="HELICASE_ATP_BIND_1"/>
    <property type="match status" value="1"/>
</dbReference>
<dbReference type="GO" id="GO:0003677">
    <property type="term" value="F:DNA binding"/>
    <property type="evidence" value="ECO:0007669"/>
    <property type="project" value="UniProtKB-UniRule"/>
</dbReference>
<comment type="similarity">
    <text evidence="2 13 14">Belongs to the UvrB family.</text>
</comment>
<gene>
    <name evidence="13 20" type="primary">uvrB</name>
    <name evidence="20" type="ORF">E3C22_02670</name>
</gene>
<dbReference type="Gene3D" id="4.10.860.10">
    <property type="entry name" value="UVR domain"/>
    <property type="match status" value="1"/>
</dbReference>
<dbReference type="AlphaFoldDB" id="A0A4Y8RST8"/>
<proteinExistence type="inferred from homology"/>
<keyword evidence="3 13" id="KW-0963">Cytoplasm</keyword>
<comment type="subcellular location">
    <subcellularLocation>
        <location evidence="1 13 14">Cytoplasm</location>
    </subcellularLocation>
</comment>
<dbReference type="InterPro" id="IPR024759">
    <property type="entry name" value="UvrB_YAD/RRR_dom"/>
</dbReference>
<evidence type="ECO:0000259" key="19">
    <source>
        <dbReference type="PROSITE" id="PS51194"/>
    </source>
</evidence>
<dbReference type="Pfam" id="PF02151">
    <property type="entry name" value="UVR"/>
    <property type="match status" value="1"/>
</dbReference>
<evidence type="ECO:0000256" key="9">
    <source>
        <dbReference type="ARBA" id="ARBA00023204"/>
    </source>
</evidence>
<dbReference type="Proteomes" id="UP000298179">
    <property type="component" value="Unassembled WGS sequence"/>
</dbReference>
<organism evidence="20 21">
    <name type="scientific">Jiella endophytica</name>
    <dbReference type="NCBI Taxonomy" id="2558362"/>
    <lineage>
        <taxon>Bacteria</taxon>
        <taxon>Pseudomonadati</taxon>
        <taxon>Pseudomonadota</taxon>
        <taxon>Alphaproteobacteria</taxon>
        <taxon>Hyphomicrobiales</taxon>
        <taxon>Aurantimonadaceae</taxon>
        <taxon>Jiella</taxon>
    </lineage>
</organism>
<dbReference type="GO" id="GO:0009432">
    <property type="term" value="P:SOS response"/>
    <property type="evidence" value="ECO:0007669"/>
    <property type="project" value="UniProtKB-UniRule"/>
</dbReference>
<dbReference type="OrthoDB" id="9806651at2"/>
<keyword evidence="21" id="KW-1185">Reference proteome</keyword>
<dbReference type="EMBL" id="SOZD01000001">
    <property type="protein sequence ID" value="TFF27379.1"/>
    <property type="molecule type" value="Genomic_DNA"/>
</dbReference>
<feature type="domain" description="Helicase ATP-binding" evidence="18">
    <location>
        <begin position="245"/>
        <end position="393"/>
    </location>
</feature>
<evidence type="ECO:0000259" key="17">
    <source>
        <dbReference type="PROSITE" id="PS50151"/>
    </source>
</evidence>
<evidence type="ECO:0000313" key="20">
    <source>
        <dbReference type="EMBL" id="TFF27379.1"/>
    </source>
</evidence>
<name>A0A4Y8RST8_9HYPH</name>
<reference evidence="20 21" key="1">
    <citation type="submission" date="2019-03" db="EMBL/GenBank/DDBJ databases">
        <title>Jiella endophytica sp. nov., a novel endophytic bacterium isolated from root of Ficus microcarpa Linn. f.</title>
        <authorList>
            <person name="Tuo L."/>
        </authorList>
    </citation>
    <scope>NUCLEOTIDE SEQUENCE [LARGE SCALE GENOMIC DNA]</scope>
    <source>
        <strain evidence="20 21">CBS5Q-3</strain>
    </source>
</reference>
<feature type="compositionally biased region" description="Basic and acidic residues" evidence="16">
    <location>
        <begin position="991"/>
        <end position="1006"/>
    </location>
</feature>
<evidence type="ECO:0000256" key="16">
    <source>
        <dbReference type="SAM" id="MobiDB-lite"/>
    </source>
</evidence>